<dbReference type="Pfam" id="PF04324">
    <property type="entry name" value="Fer2_BFD"/>
    <property type="match status" value="1"/>
</dbReference>
<reference evidence="4" key="1">
    <citation type="submission" date="2018-08" db="EMBL/GenBank/DDBJ databases">
        <authorList>
            <person name="Grouzdev D.S."/>
            <person name="Krutkina M.S."/>
        </authorList>
    </citation>
    <scope>NUCLEOTIDE SEQUENCE [LARGE SCALE GENOMIC DNA]</scope>
    <source>
        <strain evidence="4">4-11</strain>
    </source>
</reference>
<evidence type="ECO:0000259" key="2">
    <source>
        <dbReference type="Pfam" id="PF04324"/>
    </source>
</evidence>
<dbReference type="Gene3D" id="3.30.9.10">
    <property type="entry name" value="D-Amino Acid Oxidase, subunit A, domain 2"/>
    <property type="match status" value="1"/>
</dbReference>
<protein>
    <submittedName>
        <fullName evidence="3">FAD/NAD(P)-binding oxidoreductase</fullName>
    </submittedName>
</protein>
<dbReference type="CDD" id="cd19946">
    <property type="entry name" value="GlpA-like_Fer2_BFD-like"/>
    <property type="match status" value="1"/>
</dbReference>
<evidence type="ECO:0000259" key="1">
    <source>
        <dbReference type="Pfam" id="PF01266"/>
    </source>
</evidence>
<dbReference type="RefSeq" id="WP_117330746.1">
    <property type="nucleotide sequence ID" value="NZ_QUWK01000009.1"/>
</dbReference>
<dbReference type="Gene3D" id="3.50.50.60">
    <property type="entry name" value="FAD/NAD(P)-binding domain"/>
    <property type="match status" value="1"/>
</dbReference>
<dbReference type="PANTHER" id="PTHR42720:SF1">
    <property type="entry name" value="GLYCEROL 3-PHOSPHATE OXIDASE"/>
    <property type="match status" value="1"/>
</dbReference>
<dbReference type="InterPro" id="IPR006076">
    <property type="entry name" value="FAD-dep_OxRdtase"/>
</dbReference>
<dbReference type="EMBL" id="QUWK01000009">
    <property type="protein sequence ID" value="RFU94407.1"/>
    <property type="molecule type" value="Genomic_DNA"/>
</dbReference>
<accession>A0A372MF50</accession>
<dbReference type="InterPro" id="IPR036188">
    <property type="entry name" value="FAD/NAD-bd_sf"/>
</dbReference>
<evidence type="ECO:0000313" key="3">
    <source>
        <dbReference type="EMBL" id="RFU94407.1"/>
    </source>
</evidence>
<dbReference type="Pfam" id="PF01266">
    <property type="entry name" value="DAO"/>
    <property type="match status" value="1"/>
</dbReference>
<dbReference type="AlphaFoldDB" id="A0A372MF50"/>
<keyword evidence="4" id="KW-1185">Reference proteome</keyword>
<name>A0A372MF50_9SPIR</name>
<comment type="caution">
    <text evidence="3">The sequence shown here is derived from an EMBL/GenBank/DDBJ whole genome shotgun (WGS) entry which is preliminary data.</text>
</comment>
<organism evidence="3 4">
    <name type="scientific">Sphaerochaeta halotolerans</name>
    <dbReference type="NCBI Taxonomy" id="2293840"/>
    <lineage>
        <taxon>Bacteria</taxon>
        <taxon>Pseudomonadati</taxon>
        <taxon>Spirochaetota</taxon>
        <taxon>Spirochaetia</taxon>
        <taxon>Spirochaetales</taxon>
        <taxon>Sphaerochaetaceae</taxon>
        <taxon>Sphaerochaeta</taxon>
    </lineage>
</organism>
<dbReference type="InterPro" id="IPR041854">
    <property type="entry name" value="BFD-like_2Fe2S-bd_dom_sf"/>
</dbReference>
<gene>
    <name evidence="3" type="ORF">DYP60_09390</name>
</gene>
<sequence length="490" mass="54461">MRDNTYDILIIGGGVIGSSVARELSRYRLRIGVLEKELDVACGNSCRNTGMLHAGFTYKPGSLKAECAVEGNREFDQVAQELDIPFKRTGKVVVGFSDEDMQNILRFKRIGELNGVRGLEMIDKAKLNQIDNSAGGEFALYSRDSGILNPMLYNIALAENAHQNGVDFFFDSEVKAIKRQGEHFQVTAGDSVFSSRWIVNCAGMHCVTISEMLGLHGHQVKGFKGEYYVLDKKASQFMNIPVYPAPNAKGGFSTHATPTVDGNILVGPDSYITEDPDDFASTRDHMQGLVKDGSAIFKHMKAEYFIRNFAGTRWKRVDPETGDVLDFLIENRDDHPGVVNLIGIESPGLTCALPIARRVVAKIQEKEVLEVNNDFNPYRKGIVRFAEQSKERKKELIATDPDYGEIVCRCETVTRAEIVQAINNPLGAVTLTGIKNRTRACMGRCQGGYCETRITALIQEQCKVREHEVMYQHKGSGMFIGKVREVLDGE</sequence>
<feature type="domain" description="FAD dependent oxidoreductase" evidence="1">
    <location>
        <begin position="7"/>
        <end position="360"/>
    </location>
</feature>
<evidence type="ECO:0000313" key="4">
    <source>
        <dbReference type="Proteomes" id="UP000264002"/>
    </source>
</evidence>
<dbReference type="Gene3D" id="1.10.10.1100">
    <property type="entry name" value="BFD-like [2Fe-2S]-binding domain"/>
    <property type="match status" value="1"/>
</dbReference>
<dbReference type="SUPFAM" id="SSF51905">
    <property type="entry name" value="FAD/NAD(P)-binding domain"/>
    <property type="match status" value="1"/>
</dbReference>
<feature type="domain" description="BFD-like [2Fe-2S]-binding" evidence="2">
    <location>
        <begin position="406"/>
        <end position="460"/>
    </location>
</feature>
<dbReference type="InterPro" id="IPR007419">
    <property type="entry name" value="BFD-like_2Fe2S-bd_dom"/>
</dbReference>
<proteinExistence type="predicted"/>
<dbReference type="PANTHER" id="PTHR42720">
    <property type="entry name" value="GLYCEROL-3-PHOSPHATE DEHYDROGENASE"/>
    <property type="match status" value="1"/>
</dbReference>
<dbReference type="InterPro" id="IPR052745">
    <property type="entry name" value="G3P_Oxidase/Oxidoreductase"/>
</dbReference>
<dbReference type="Proteomes" id="UP000264002">
    <property type="component" value="Unassembled WGS sequence"/>
</dbReference>
<reference evidence="3 4" key="2">
    <citation type="submission" date="2018-09" db="EMBL/GenBank/DDBJ databases">
        <title>Genome of Sphaerochaeta halotolerans strain 4-11.</title>
        <authorList>
            <person name="Nazina T.N."/>
            <person name="Sokolova D.S."/>
        </authorList>
    </citation>
    <scope>NUCLEOTIDE SEQUENCE [LARGE SCALE GENOMIC DNA]</scope>
    <source>
        <strain evidence="3 4">4-11</strain>
    </source>
</reference>